<dbReference type="InterPro" id="IPR027417">
    <property type="entry name" value="P-loop_NTPase"/>
</dbReference>
<keyword evidence="3" id="KW-1185">Reference proteome</keyword>
<sequence>MNISISWSYLIRISSLLNRLYLNQPAILVGETGVGKTSFLKLIQSFINLESGDVKNEYIFHTQNVYDDFSHEQIQNILEENRNKIVFFDEFNTSSACSFILYTMLNSNRSIIAAMNPSIKTNEISKIFSPIGLPQHLIFHCDQKVLTSKAQIGQDYDIYHYKYFVYDVDINDIFIYCDPVKQSENEDDWLPDEEYQNIRHFVCSNFANSSVFFQTKEYYDGIVNQDQIVSFINIYLDCLKGTISFIRNMMNDRAAITFRDIQSSFDYLEIIFQKLIKNLSDNTLIEKVMLDSVLFTMILSFGLRFPKSFDIKGADFFAMKHIVKIINSLPNSNFTDYTSPSICNIFYTMNRSIQPCLSDNILFNKDYQQLYKITFNKENKNGYFTINSTKTIEKLISMQNVNLKISKNLLVDIILGVYEKDNNTIKILNSKEFTINDELVDLSSASFKLYIDQKLFENSIKYPNTYISYDIPNNLKLILKDFIYRNENNDDFGNRKNSELSIEFIDDMKVNLQYIFLESLNQVLKIEQSPEIIMEQFTKFIFWNEWNKLITGSQNWIIKSFLYNCFLIELCIETNNSCFIFGPPGTSKSYSIDQISKLYPNLFIFTYMCSQTSSENGLKSQFLDAATYIASKKGKAVICLEVMGHNNIRFKRTLKFLHFGLDNGINIKSNNKENVKVPCILISNYAMDFSNMNSATPIYAEPPELGEIIKAVNFSKKCYLDKTPDNCDFYKDFDKYYEKYSRFDDRDSFHCKTPERKGQAKMPEISEKSIFNILLPKNENQPIPLRPFYTVYQLLSADVKQNKIFFQIARELFVLSNFKGKSVVDLISNMKRIGQFTEDVAKHIRQPILKNSHEKRKLKKSNFLYNNIDLFYERLSNDTLSFKSLCIITTNYSYLEFIQELFDLSLDINISTLLSMKCNSQKARSKLPKIHTNNMKISPQFFISEDFKSSPDELCKYSLNQFTKLLLETNQNKKAIIVDNNPIIDSLLDLLNSNKFPNNESSNQVLLSYNGFPSLYNVNSNFYSIFVFEASTLFDNGNQIPKPFLDRLEYIYLDWSTIKYIVYYPVVTDYIKEKHVNATYQEYVNQIDSIITKILNYHEKSDNDLFVSQGNGSRRFNNQIIKNYSVDIPKFYYKDSNKLIRCNIGLHINPNNLYNYYQLNRNKSTFSFFGYQILDSYILKFSWSSGIKCVILTKSKIHDDFYRNQDIPSIIVEDNLILNANDFISYIDSEILKCKTKEIQIFVKCMNFNRLHDQHLKKLLESVTKKYYQLTIHCYILYFQCQFKDVFISTLRWPAFHMDDISVHHLFGNFTTITTEEIKDILYDLKYFDNSIIYKIIQETMKTLLLTLNNKNKYKILFEWLSNVLSSKPINLKESYIYSPCFELIKQFQISASIDCKQQQLPILSIHSQFLQQFQKQLIEFLHPFFILIKPFERNSYILNNCFSLNLSEIPFHAWKCLIQNINKSTIQEIKYTTKNKISFDLIILNNIKEMIENHCIIPFDKTTIDHQFFQSVKTFSPATEFFLFLSNNNMINLKSAAQYIIDEMRKQNSEKAQIHILSHLLHNKKLLHEMTEEIFYSEPVFSFSNDVWCFNKDNIKNELENSITPFHKCIHSLEELILNSIISKYSAFSLLQKSDVMNYLYLAYYGKTMPNIYNVENYYDLLIPFQKVLNLNTLQFMNDVLQGMIKSNKESIISCFTEANNLNLVKFLLQKPNSSDLYLKQLFLLRILDAPSITLIMENEKENKFEDSFSLCLNEIDSTLKNYILFKENDKINSKDSNEIRDFWQKNIWQNPQYLNIALDNQNIIEKYLNNQAVLIEDKQLMLYYIISSIIVKLNNSDIILSRSKITTMNSLLTLSVTNPFLIKSKIQKVSHFPDIKPEGLDHTLPEMNTEHDIKLTPGTENHTKFVLEANKTDIKIENDEITTESKTEIKSLSKVDLSLEKVDISIHDLELNDLEFLMNEIGVSQTIQNIIRENDPILSYFILDKEFDESSILIDQFLNTFKGKLITDFLIEAPKLDNRLTFLDHVESFSYGKVLDHFDEWFLQDIDGYPLIVIQLANLIKNVSNFCFVDQIRALNSILEPWLSIDAIQVNNQGYSYISLYFIKCILEGYQRMNQEMKNELNKIDDLLIILNEIVKPILMNEIFSNDAYMFIKDSNESSDISRQYCDREEEIMLMNLYRISIKPSKPNPKLLNFLSDKIQNML</sequence>
<dbReference type="InterPro" id="IPR003593">
    <property type="entry name" value="AAA+_ATPase"/>
</dbReference>
<feature type="domain" description="AAA+ ATPase" evidence="1">
    <location>
        <begin position="22"/>
        <end position="137"/>
    </location>
</feature>
<evidence type="ECO:0000313" key="2">
    <source>
        <dbReference type="EMBL" id="OHT14715.1"/>
    </source>
</evidence>
<reference evidence="2" key="1">
    <citation type="submission" date="2016-10" db="EMBL/GenBank/DDBJ databases">
        <authorList>
            <person name="Benchimol M."/>
            <person name="Almeida L.G."/>
            <person name="Vasconcelos A.T."/>
            <person name="Perreira-Neves A."/>
            <person name="Rosa I.A."/>
            <person name="Tasca T."/>
            <person name="Bogo M.R."/>
            <person name="de Souza W."/>
        </authorList>
    </citation>
    <scope>NUCLEOTIDE SEQUENCE [LARGE SCALE GENOMIC DNA]</scope>
    <source>
        <strain evidence="2">K</strain>
    </source>
</reference>
<name>A0A1J4KTX6_9EUKA</name>
<dbReference type="RefSeq" id="XP_068367851.1">
    <property type="nucleotide sequence ID" value="XM_068491013.1"/>
</dbReference>
<proteinExistence type="predicted"/>
<accession>A0A1J4KTX6</accession>
<evidence type="ECO:0000259" key="1">
    <source>
        <dbReference type="SMART" id="SM00382"/>
    </source>
</evidence>
<dbReference type="Proteomes" id="UP000179807">
    <property type="component" value="Unassembled WGS sequence"/>
</dbReference>
<organism evidence="2 3">
    <name type="scientific">Tritrichomonas foetus</name>
    <dbReference type="NCBI Taxonomy" id="1144522"/>
    <lineage>
        <taxon>Eukaryota</taxon>
        <taxon>Metamonada</taxon>
        <taxon>Parabasalia</taxon>
        <taxon>Tritrichomonadida</taxon>
        <taxon>Tritrichomonadidae</taxon>
        <taxon>Tritrichomonas</taxon>
    </lineage>
</organism>
<dbReference type="VEuPathDB" id="TrichDB:TRFO_02964"/>
<comment type="caution">
    <text evidence="2">The sequence shown here is derived from an EMBL/GenBank/DDBJ whole genome shotgun (WGS) entry which is preliminary data.</text>
</comment>
<dbReference type="SUPFAM" id="SSF52540">
    <property type="entry name" value="P-loop containing nucleoside triphosphate hydrolases"/>
    <property type="match status" value="1"/>
</dbReference>
<dbReference type="Gene3D" id="3.40.50.300">
    <property type="entry name" value="P-loop containing nucleotide triphosphate hydrolases"/>
    <property type="match status" value="1"/>
</dbReference>
<dbReference type="SMART" id="SM00382">
    <property type="entry name" value="AAA"/>
    <property type="match status" value="2"/>
</dbReference>
<protein>
    <recommendedName>
        <fullName evidence="1">AAA+ ATPase domain-containing protein</fullName>
    </recommendedName>
</protein>
<gene>
    <name evidence="2" type="ORF">TRFO_02964</name>
</gene>
<feature type="domain" description="AAA+ ATPase" evidence="1">
    <location>
        <begin position="574"/>
        <end position="725"/>
    </location>
</feature>
<dbReference type="GeneID" id="94825717"/>
<dbReference type="EMBL" id="MLAK01000325">
    <property type="protein sequence ID" value="OHT14715.1"/>
    <property type="molecule type" value="Genomic_DNA"/>
</dbReference>
<evidence type="ECO:0000313" key="3">
    <source>
        <dbReference type="Proteomes" id="UP000179807"/>
    </source>
</evidence>